<dbReference type="EMBL" id="CP011304">
    <property type="protein sequence ID" value="AKE63621.1"/>
    <property type="molecule type" value="Genomic_DNA"/>
</dbReference>
<gene>
    <name evidence="1" type="ORF">MYAER_1263</name>
</gene>
<organism evidence="1 2">
    <name type="scientific">Microcystis aeruginosa NIES-2549</name>
    <dbReference type="NCBI Taxonomy" id="1641812"/>
    <lineage>
        <taxon>Bacteria</taxon>
        <taxon>Bacillati</taxon>
        <taxon>Cyanobacteriota</taxon>
        <taxon>Cyanophyceae</taxon>
        <taxon>Oscillatoriophycideae</taxon>
        <taxon>Chroococcales</taxon>
        <taxon>Microcystaceae</taxon>
        <taxon>Microcystis</taxon>
    </lineage>
</organism>
<dbReference type="PATRIC" id="fig|1641812.3.peg.1305"/>
<sequence>MLPLPLLLSRLVSTDPFKIDRVNLSVKWDCHAPPLGTAFNRMIARHSQP</sequence>
<dbReference type="AlphaFoldDB" id="A0A0F6U2Y6"/>
<evidence type="ECO:0000313" key="1">
    <source>
        <dbReference type="EMBL" id="AKE63621.1"/>
    </source>
</evidence>
<accession>A0A0F6U2Y6</accession>
<name>A0A0F6U2Y6_MICAE</name>
<reference evidence="1 2" key="1">
    <citation type="journal article" date="2015" name="Genome Announc.">
        <title>Complete Genome Sequence of Microcystis aeruginosa NIES-2549, a Bloom-Forming Cyanobacterium from Lake Kasumigaura, Japan.</title>
        <authorList>
            <person name="Yamaguchi H."/>
            <person name="Suzuki S."/>
            <person name="Tanabe Y."/>
            <person name="Osana Y."/>
            <person name="Shimura Y."/>
            <person name="Ishida K."/>
            <person name="Kawachi M."/>
        </authorList>
    </citation>
    <scope>NUCLEOTIDE SEQUENCE [LARGE SCALE GENOMIC DNA]</scope>
    <source>
        <strain evidence="1 2">NIES-2549</strain>
    </source>
</reference>
<evidence type="ECO:0000313" key="2">
    <source>
        <dbReference type="Proteomes" id="UP000034103"/>
    </source>
</evidence>
<dbReference type="HOGENOM" id="CLU_3137647_0_0_3"/>
<dbReference type="Proteomes" id="UP000034103">
    <property type="component" value="Chromosome"/>
</dbReference>
<proteinExistence type="predicted"/>
<protein>
    <submittedName>
        <fullName evidence="1">Uncharacterized protein</fullName>
    </submittedName>
</protein>